<dbReference type="OrthoDB" id="9955540at2"/>
<keyword evidence="1" id="KW-1133">Transmembrane helix</keyword>
<dbReference type="EMBL" id="SRLC01000003">
    <property type="protein sequence ID" value="TGE20485.1"/>
    <property type="molecule type" value="Genomic_DNA"/>
</dbReference>
<keyword evidence="1" id="KW-0472">Membrane</keyword>
<reference evidence="2 3" key="1">
    <citation type="submission" date="2019-04" db="EMBL/GenBank/DDBJ databases">
        <authorList>
            <person name="Feng G."/>
            <person name="Zhang J."/>
            <person name="Zhu H."/>
        </authorList>
    </citation>
    <scope>NUCLEOTIDE SEQUENCE [LARGE SCALE GENOMIC DNA]</scope>
    <source>
        <strain evidence="2 3">JCM 31653</strain>
    </source>
</reference>
<evidence type="ECO:0000313" key="3">
    <source>
        <dbReference type="Proteomes" id="UP000297549"/>
    </source>
</evidence>
<evidence type="ECO:0000313" key="2">
    <source>
        <dbReference type="EMBL" id="TGE20485.1"/>
    </source>
</evidence>
<dbReference type="RefSeq" id="WP_135465285.1">
    <property type="nucleotide sequence ID" value="NZ_SRLC01000003.1"/>
</dbReference>
<evidence type="ECO:0000256" key="1">
    <source>
        <dbReference type="SAM" id="Phobius"/>
    </source>
</evidence>
<dbReference type="Proteomes" id="UP000297549">
    <property type="component" value="Unassembled WGS sequence"/>
</dbReference>
<comment type="caution">
    <text evidence="2">The sequence shown here is derived from an EMBL/GenBank/DDBJ whole genome shotgun (WGS) entry which is preliminary data.</text>
</comment>
<keyword evidence="1" id="KW-0812">Transmembrane</keyword>
<proteinExistence type="predicted"/>
<gene>
    <name evidence="2" type="ORF">E5K00_21040</name>
</gene>
<accession>A0A4Z0PSN8</accession>
<dbReference type="AlphaFoldDB" id="A0A4Z0PSN8"/>
<feature type="transmembrane region" description="Helical" evidence="1">
    <location>
        <begin position="102"/>
        <end position="120"/>
    </location>
</feature>
<sequence>MLLLALVILGFLWLGPAFGFLLGWLLIGLVWALAMAAIGAFWLSIPLLLYYVLLEISCLRSAPNQVALRWGVISAYIGMALVAASLIATKRTGYAQNLLMDYHIQLWLPLLAAAVVPAWIGRRRWLRNHPPV</sequence>
<feature type="transmembrane region" description="Helical" evidence="1">
    <location>
        <begin position="29"/>
        <end position="54"/>
    </location>
</feature>
<keyword evidence="3" id="KW-1185">Reference proteome</keyword>
<protein>
    <submittedName>
        <fullName evidence="2">Uncharacterized protein</fullName>
    </submittedName>
</protein>
<name>A0A4Z0PSN8_9BACT</name>
<organism evidence="2 3">
    <name type="scientific">Hymenobacter aquaticus</name>
    <dbReference type="NCBI Taxonomy" id="1867101"/>
    <lineage>
        <taxon>Bacteria</taxon>
        <taxon>Pseudomonadati</taxon>
        <taxon>Bacteroidota</taxon>
        <taxon>Cytophagia</taxon>
        <taxon>Cytophagales</taxon>
        <taxon>Hymenobacteraceae</taxon>
        <taxon>Hymenobacter</taxon>
    </lineage>
</organism>
<feature type="transmembrane region" description="Helical" evidence="1">
    <location>
        <begin position="66"/>
        <end position="87"/>
    </location>
</feature>